<reference evidence="2 3" key="1">
    <citation type="submission" date="2019-07" db="EMBL/GenBank/DDBJ databases">
        <title>De Novo Assembly of kiwifruit Actinidia rufa.</title>
        <authorList>
            <person name="Sugita-Konishi S."/>
            <person name="Sato K."/>
            <person name="Mori E."/>
            <person name="Abe Y."/>
            <person name="Kisaki G."/>
            <person name="Hamano K."/>
            <person name="Suezawa K."/>
            <person name="Otani M."/>
            <person name="Fukuda T."/>
            <person name="Manabe T."/>
            <person name="Gomi K."/>
            <person name="Tabuchi M."/>
            <person name="Akimitsu K."/>
            <person name="Kataoka I."/>
        </authorList>
    </citation>
    <scope>NUCLEOTIDE SEQUENCE [LARGE SCALE GENOMIC DNA]</scope>
    <source>
        <strain evidence="3">cv. Fuchu</strain>
    </source>
</reference>
<dbReference type="PANTHER" id="PTHR42776">
    <property type="entry name" value="SERINE PEPTIDASE S9 FAMILY MEMBER"/>
    <property type="match status" value="1"/>
</dbReference>
<dbReference type="OrthoDB" id="43744at2759"/>
<sequence length="274" mass="31052">MEKDNSISKLRIWVAEVETGKARPLFQSPDIYLNEVFDKYSLSHTKRNIVIRGVWKLCFANAFSLLLPSFVWVDNSSLLVCTIPLSRGDLPKKPLVPSGPNIQSNEQQNVVQVRTFQYLLKDEYDEDMFDYYATTQLVLASLDGTVKPISPPSVYTSMDPFPDQKYLLITSIHRPYSFIVPCGRFSKKVDVWTVDGKFVRELCDLPLSEDIPIAFNGVRKGMLSISWRADKPSTLYWAETQDGGDAKVEVAPREIVYTLAGSGPQEIKKQKDES</sequence>
<proteinExistence type="predicted"/>
<evidence type="ECO:0000256" key="1">
    <source>
        <dbReference type="ARBA" id="ARBA00022801"/>
    </source>
</evidence>
<organism evidence="2 3">
    <name type="scientific">Actinidia rufa</name>
    <dbReference type="NCBI Taxonomy" id="165716"/>
    <lineage>
        <taxon>Eukaryota</taxon>
        <taxon>Viridiplantae</taxon>
        <taxon>Streptophyta</taxon>
        <taxon>Embryophyta</taxon>
        <taxon>Tracheophyta</taxon>
        <taxon>Spermatophyta</taxon>
        <taxon>Magnoliopsida</taxon>
        <taxon>eudicotyledons</taxon>
        <taxon>Gunneridae</taxon>
        <taxon>Pentapetalae</taxon>
        <taxon>asterids</taxon>
        <taxon>Ericales</taxon>
        <taxon>Actinidiaceae</taxon>
        <taxon>Actinidia</taxon>
    </lineage>
</organism>
<keyword evidence="1" id="KW-0378">Hydrolase</keyword>
<dbReference type="EMBL" id="BJWL01000015">
    <property type="protein sequence ID" value="GFZ01401.1"/>
    <property type="molecule type" value="Genomic_DNA"/>
</dbReference>
<keyword evidence="3" id="KW-1185">Reference proteome</keyword>
<accession>A0A7J0FRU8</accession>
<comment type="caution">
    <text evidence="2">The sequence shown here is derived from an EMBL/GenBank/DDBJ whole genome shotgun (WGS) entry which is preliminary data.</text>
</comment>
<evidence type="ECO:0000313" key="3">
    <source>
        <dbReference type="Proteomes" id="UP000585474"/>
    </source>
</evidence>
<gene>
    <name evidence="2" type="ORF">Acr_15g0000100</name>
</gene>
<dbReference type="AlphaFoldDB" id="A0A7J0FRU8"/>
<name>A0A7J0FRU8_9ERIC</name>
<evidence type="ECO:0000313" key="2">
    <source>
        <dbReference type="EMBL" id="GFZ01401.1"/>
    </source>
</evidence>
<dbReference type="PANTHER" id="PTHR42776:SF28">
    <property type="entry name" value="GLUTAMYL ENDOPEPTIDASE, CHLOROPLASTIC-RELATED"/>
    <property type="match status" value="1"/>
</dbReference>
<dbReference type="Proteomes" id="UP000585474">
    <property type="component" value="Unassembled WGS sequence"/>
</dbReference>
<dbReference type="GO" id="GO:0004252">
    <property type="term" value="F:serine-type endopeptidase activity"/>
    <property type="evidence" value="ECO:0007669"/>
    <property type="project" value="TreeGrafter"/>
</dbReference>
<protein>
    <submittedName>
        <fullName evidence="2">Prolyl oligopeptidase family protein</fullName>
    </submittedName>
</protein>